<gene>
    <name evidence="2" type="ORF">F53441_14505</name>
</gene>
<reference evidence="2" key="1">
    <citation type="submission" date="2020-01" db="EMBL/GenBank/DDBJ databases">
        <title>Identification and distribution of gene clusters putatively required for synthesis of sphingolipid metabolism inhibitors in phylogenetically diverse species of the filamentous fungus Fusarium.</title>
        <authorList>
            <person name="Kim H.-S."/>
            <person name="Busman M."/>
            <person name="Brown D.W."/>
            <person name="Divon H."/>
            <person name="Uhlig S."/>
            <person name="Proctor R.H."/>
        </authorList>
    </citation>
    <scope>NUCLEOTIDE SEQUENCE</scope>
    <source>
        <strain evidence="2">NRRL 53441</strain>
    </source>
</reference>
<keyword evidence="2" id="KW-0547">Nucleotide-binding</keyword>
<evidence type="ECO:0000313" key="3">
    <source>
        <dbReference type="Proteomes" id="UP000605986"/>
    </source>
</evidence>
<dbReference type="EMBL" id="JAADJG010001350">
    <property type="protein sequence ID" value="KAF4417632.1"/>
    <property type="molecule type" value="Genomic_DNA"/>
</dbReference>
<name>A0A8H4NJK0_9HYPO</name>
<keyword evidence="2" id="KW-0067">ATP-binding</keyword>
<organism evidence="2 3">
    <name type="scientific">Fusarium austroafricanum</name>
    <dbReference type="NCBI Taxonomy" id="2364996"/>
    <lineage>
        <taxon>Eukaryota</taxon>
        <taxon>Fungi</taxon>
        <taxon>Dikarya</taxon>
        <taxon>Ascomycota</taxon>
        <taxon>Pezizomycotina</taxon>
        <taxon>Sordariomycetes</taxon>
        <taxon>Hypocreomycetidae</taxon>
        <taxon>Hypocreales</taxon>
        <taxon>Nectriaceae</taxon>
        <taxon>Fusarium</taxon>
        <taxon>Fusarium concolor species complex</taxon>
    </lineage>
</organism>
<accession>A0A8H4NJK0</accession>
<evidence type="ECO:0000313" key="2">
    <source>
        <dbReference type="EMBL" id="KAF4417632.1"/>
    </source>
</evidence>
<feature type="compositionally biased region" description="Basic and acidic residues" evidence="1">
    <location>
        <begin position="71"/>
        <end position="80"/>
    </location>
</feature>
<evidence type="ECO:0000256" key="1">
    <source>
        <dbReference type="SAM" id="MobiDB-lite"/>
    </source>
</evidence>
<protein>
    <submittedName>
        <fullName evidence="2">ATP-binding cassette sub-family A member 2</fullName>
    </submittedName>
</protein>
<dbReference type="GO" id="GO:0005524">
    <property type="term" value="F:ATP binding"/>
    <property type="evidence" value="ECO:0007669"/>
    <property type="project" value="UniProtKB-KW"/>
</dbReference>
<keyword evidence="3" id="KW-1185">Reference proteome</keyword>
<dbReference type="Proteomes" id="UP000605986">
    <property type="component" value="Unassembled WGS sequence"/>
</dbReference>
<feature type="region of interest" description="Disordered" evidence="1">
    <location>
        <begin position="23"/>
        <end position="90"/>
    </location>
</feature>
<dbReference type="AlphaFoldDB" id="A0A8H4NJK0"/>
<proteinExistence type="predicted"/>
<sequence>MPEKSDWELLVLADVPEKASACVLKEEGPIEEGPIEEAPMEEGPMEEAPIEEAPAEYESSPEGELPTAKAHPVEERDKDPPANAKPTEGI</sequence>
<comment type="caution">
    <text evidence="2">The sequence shown here is derived from an EMBL/GenBank/DDBJ whole genome shotgun (WGS) entry which is preliminary data.</text>
</comment>
<feature type="compositionally biased region" description="Acidic residues" evidence="1">
    <location>
        <begin position="29"/>
        <end position="61"/>
    </location>
</feature>